<reference evidence="1" key="1">
    <citation type="journal article" date="2019" name="bioRxiv">
        <title>The Genome of the Zebra Mussel, Dreissena polymorpha: A Resource for Invasive Species Research.</title>
        <authorList>
            <person name="McCartney M.A."/>
            <person name="Auch B."/>
            <person name="Kono T."/>
            <person name="Mallez S."/>
            <person name="Zhang Y."/>
            <person name="Obille A."/>
            <person name="Becker A."/>
            <person name="Abrahante J.E."/>
            <person name="Garbe J."/>
            <person name="Badalamenti J.P."/>
            <person name="Herman A."/>
            <person name="Mangelson H."/>
            <person name="Liachko I."/>
            <person name="Sullivan S."/>
            <person name="Sone E.D."/>
            <person name="Koren S."/>
            <person name="Silverstein K.A.T."/>
            <person name="Beckman K.B."/>
            <person name="Gohl D.M."/>
        </authorList>
    </citation>
    <scope>NUCLEOTIDE SEQUENCE</scope>
    <source>
        <strain evidence="1">Duluth1</strain>
        <tissue evidence="1">Whole animal</tissue>
    </source>
</reference>
<gene>
    <name evidence="1" type="ORF">DPMN_157803</name>
</gene>
<comment type="caution">
    <text evidence="1">The sequence shown here is derived from an EMBL/GenBank/DDBJ whole genome shotgun (WGS) entry which is preliminary data.</text>
</comment>
<dbReference type="EMBL" id="JAIWYP010000008">
    <property type="protein sequence ID" value="KAH3779994.1"/>
    <property type="molecule type" value="Genomic_DNA"/>
</dbReference>
<accession>A0A9D4EG49</accession>
<name>A0A9D4EG49_DREPO</name>
<dbReference type="AlphaFoldDB" id="A0A9D4EG49"/>
<sequence length="69" mass="7515">MGRCFAVSQNSDDRGPKRNALTAALSVGDEERESGLGDTTILARIGTEAAGQRIYQRSTRTWQSRTSRG</sequence>
<protein>
    <submittedName>
        <fullName evidence="1">Uncharacterized protein</fullName>
    </submittedName>
</protein>
<reference evidence="1" key="2">
    <citation type="submission" date="2020-11" db="EMBL/GenBank/DDBJ databases">
        <authorList>
            <person name="McCartney M.A."/>
            <person name="Auch B."/>
            <person name="Kono T."/>
            <person name="Mallez S."/>
            <person name="Becker A."/>
            <person name="Gohl D.M."/>
            <person name="Silverstein K.A.T."/>
            <person name="Koren S."/>
            <person name="Bechman K.B."/>
            <person name="Herman A."/>
            <person name="Abrahante J.E."/>
            <person name="Garbe J."/>
        </authorList>
    </citation>
    <scope>NUCLEOTIDE SEQUENCE</scope>
    <source>
        <strain evidence="1">Duluth1</strain>
        <tissue evidence="1">Whole animal</tissue>
    </source>
</reference>
<evidence type="ECO:0000313" key="1">
    <source>
        <dbReference type="EMBL" id="KAH3779994.1"/>
    </source>
</evidence>
<dbReference type="Proteomes" id="UP000828390">
    <property type="component" value="Unassembled WGS sequence"/>
</dbReference>
<keyword evidence="2" id="KW-1185">Reference proteome</keyword>
<proteinExistence type="predicted"/>
<evidence type="ECO:0000313" key="2">
    <source>
        <dbReference type="Proteomes" id="UP000828390"/>
    </source>
</evidence>
<organism evidence="1 2">
    <name type="scientific">Dreissena polymorpha</name>
    <name type="common">Zebra mussel</name>
    <name type="synonym">Mytilus polymorpha</name>
    <dbReference type="NCBI Taxonomy" id="45954"/>
    <lineage>
        <taxon>Eukaryota</taxon>
        <taxon>Metazoa</taxon>
        <taxon>Spiralia</taxon>
        <taxon>Lophotrochozoa</taxon>
        <taxon>Mollusca</taxon>
        <taxon>Bivalvia</taxon>
        <taxon>Autobranchia</taxon>
        <taxon>Heteroconchia</taxon>
        <taxon>Euheterodonta</taxon>
        <taxon>Imparidentia</taxon>
        <taxon>Neoheterodontei</taxon>
        <taxon>Myida</taxon>
        <taxon>Dreissenoidea</taxon>
        <taxon>Dreissenidae</taxon>
        <taxon>Dreissena</taxon>
    </lineage>
</organism>